<dbReference type="GO" id="GO:0046872">
    <property type="term" value="F:metal ion binding"/>
    <property type="evidence" value="ECO:0007669"/>
    <property type="project" value="UniProtKB-KW"/>
</dbReference>
<dbReference type="GO" id="GO:0005737">
    <property type="term" value="C:cytoplasm"/>
    <property type="evidence" value="ECO:0007669"/>
    <property type="project" value="TreeGrafter"/>
</dbReference>
<keyword evidence="6" id="KW-1185">Reference proteome</keyword>
<evidence type="ECO:0000256" key="3">
    <source>
        <dbReference type="ARBA" id="ARBA00023239"/>
    </source>
</evidence>
<organism evidence="5 6">
    <name type="scientific">Fusarium floridanum</name>
    <dbReference type="NCBI Taxonomy" id="1325733"/>
    <lineage>
        <taxon>Eukaryota</taxon>
        <taxon>Fungi</taxon>
        <taxon>Dikarya</taxon>
        <taxon>Ascomycota</taxon>
        <taxon>Pezizomycotina</taxon>
        <taxon>Sordariomycetes</taxon>
        <taxon>Hypocreomycetidae</taxon>
        <taxon>Hypocreales</taxon>
        <taxon>Nectriaceae</taxon>
        <taxon>Fusarium</taxon>
        <taxon>Fusarium solani species complex</taxon>
    </lineage>
</organism>
<evidence type="ECO:0000256" key="2">
    <source>
        <dbReference type="ARBA" id="ARBA00022723"/>
    </source>
</evidence>
<evidence type="ECO:0000256" key="1">
    <source>
        <dbReference type="ARBA" id="ARBA00005568"/>
    </source>
</evidence>
<dbReference type="Gene3D" id="3.20.20.60">
    <property type="entry name" value="Phosphoenolpyruvate-binding domains"/>
    <property type="match status" value="1"/>
</dbReference>
<evidence type="ECO:0000313" key="5">
    <source>
        <dbReference type="EMBL" id="RSL72530.1"/>
    </source>
</evidence>
<name>A0A428R4S7_9HYPO</name>
<proteinExistence type="inferred from homology"/>
<evidence type="ECO:0000259" key="4">
    <source>
        <dbReference type="Pfam" id="PF03328"/>
    </source>
</evidence>
<protein>
    <recommendedName>
        <fullName evidence="4">HpcH/HpaI aldolase/citrate lyase domain-containing protein</fullName>
    </recommendedName>
</protein>
<evidence type="ECO:0000313" key="6">
    <source>
        <dbReference type="Proteomes" id="UP000287972"/>
    </source>
</evidence>
<dbReference type="Pfam" id="PF03328">
    <property type="entry name" value="HpcH_HpaI"/>
    <property type="match status" value="1"/>
</dbReference>
<dbReference type="SUPFAM" id="SSF51621">
    <property type="entry name" value="Phosphoenolpyruvate/pyruvate domain"/>
    <property type="match status" value="1"/>
</dbReference>
<dbReference type="InterPro" id="IPR005000">
    <property type="entry name" value="Aldolase/citrate-lyase_domain"/>
</dbReference>
<dbReference type="InterPro" id="IPR040442">
    <property type="entry name" value="Pyrv_kinase-like_dom_sf"/>
</dbReference>
<dbReference type="PANTHER" id="PTHR30502:SF0">
    <property type="entry name" value="PHOSPHOENOLPYRUVATE CARBOXYLASE FAMILY PROTEIN"/>
    <property type="match status" value="1"/>
</dbReference>
<comment type="similarity">
    <text evidence="1">Belongs to the HpcH/HpaI aldolase family.</text>
</comment>
<keyword evidence="2" id="KW-0479">Metal-binding</keyword>
<gene>
    <name evidence="5" type="ORF">CEP51_011870</name>
</gene>
<dbReference type="Proteomes" id="UP000287972">
    <property type="component" value="Unassembled WGS sequence"/>
</dbReference>
<dbReference type="AlphaFoldDB" id="A0A428R4S7"/>
<accession>A0A428R4S7</accession>
<dbReference type="PANTHER" id="PTHR30502">
    <property type="entry name" value="2-KETO-3-DEOXY-L-RHAMNONATE ALDOLASE"/>
    <property type="match status" value="1"/>
</dbReference>
<reference evidence="5 6" key="1">
    <citation type="submission" date="2017-06" db="EMBL/GenBank/DDBJ databases">
        <title>Comparative genomic analysis of Ambrosia Fusariam Clade fungi.</title>
        <authorList>
            <person name="Stajich J.E."/>
            <person name="Carrillo J."/>
            <person name="Kijimoto T."/>
            <person name="Eskalen A."/>
            <person name="O'Donnell K."/>
            <person name="Kasson M."/>
        </authorList>
    </citation>
    <scope>NUCLEOTIDE SEQUENCE [LARGE SCALE GENOMIC DNA]</scope>
    <source>
        <strain evidence="5 6">NRRL62606</strain>
    </source>
</reference>
<dbReference type="EMBL" id="NKCL01000420">
    <property type="protein sequence ID" value="RSL72530.1"/>
    <property type="molecule type" value="Genomic_DNA"/>
</dbReference>
<dbReference type="InterPro" id="IPR050251">
    <property type="entry name" value="HpcH-HpaI_aldolase"/>
</dbReference>
<dbReference type="GO" id="GO:0016832">
    <property type="term" value="F:aldehyde-lyase activity"/>
    <property type="evidence" value="ECO:0007669"/>
    <property type="project" value="TreeGrafter"/>
</dbReference>
<sequence>MFAPHCFHGLPAGQYDERANKDLLVAVQIESRSAVENVEEIAQVDGVDVLLIGEPRRPFDLAKQMGVTRGSEEHEAAIQKTLKAAKLAGKKTAIFCTNGAQARSRAQEGFDMVSIITDLGVLEEGMMRELAVAADVQPQEKERDQY</sequence>
<keyword evidence="3" id="KW-0456">Lyase</keyword>
<feature type="domain" description="HpcH/HpaI aldolase/citrate lyase" evidence="4">
    <location>
        <begin position="18"/>
        <end position="120"/>
    </location>
</feature>
<dbReference type="InterPro" id="IPR015813">
    <property type="entry name" value="Pyrv/PenolPyrv_kinase-like_dom"/>
</dbReference>
<comment type="caution">
    <text evidence="5">The sequence shown here is derived from an EMBL/GenBank/DDBJ whole genome shotgun (WGS) entry which is preliminary data.</text>
</comment>